<keyword evidence="3" id="KW-1185">Reference proteome</keyword>
<dbReference type="OrthoDB" id="10254720at2759"/>
<dbReference type="SUPFAM" id="SSF64268">
    <property type="entry name" value="PX domain"/>
    <property type="match status" value="1"/>
</dbReference>
<proteinExistence type="predicted"/>
<reference evidence="2 3" key="1">
    <citation type="submission" date="2012-05" db="EMBL/GenBank/DDBJ databases">
        <title>Recombination and specialization in a pathogen metapopulation.</title>
        <authorList>
            <person name="Gardiner A."/>
            <person name="Kemen E."/>
            <person name="Schultz-Larsen T."/>
            <person name="MacLean D."/>
            <person name="Van Oosterhout C."/>
            <person name="Jones J.D.G."/>
        </authorList>
    </citation>
    <scope>NUCLEOTIDE SEQUENCE [LARGE SCALE GENOMIC DNA]</scope>
    <source>
        <strain evidence="2 3">Ac Nc2</strain>
    </source>
</reference>
<protein>
    <recommendedName>
        <fullName evidence="1">PX domain-containing protein</fullName>
    </recommendedName>
</protein>
<sequence length="361" mass="40922">MPSTFSGSSQKGDAFFTSGNGLQSVESSICVGATAENNAASLRQLLTDTPRQIRNKIEIHTKHSYISVKSQKDGTSNANRILVQGILTNFSFSTIKITSDYSNPICSNQLDSADAYKNSLTVATSRGSKRATLAHRFETLNYDALRSKSVWLLEDFETNQPIRAYESNTIGANKPIRVSNIEAAETNHPIRVFDFNAASDKVEANQSEKVKHLCENKSNYNESDSEEKSDEFAYETKKYPHSNKSDVKMRFSVAGTFIENGVVVYHIQIRDSEHTMRWKQPLKKRYNDFKALYQSMKNFHLFRLCVPPLPSSGVITYFYRNNAQTIRKREKCFEAILCALVSHSAVYSHPNVQKFLYRQTN</sequence>
<evidence type="ECO:0000259" key="1">
    <source>
        <dbReference type="PROSITE" id="PS50195"/>
    </source>
</evidence>
<dbReference type="Gene3D" id="3.30.1520.10">
    <property type="entry name" value="Phox-like domain"/>
    <property type="match status" value="1"/>
</dbReference>
<dbReference type="STRING" id="65357.A0A024GPL6"/>
<evidence type="ECO:0000313" key="2">
    <source>
        <dbReference type="EMBL" id="CCI48827.1"/>
    </source>
</evidence>
<dbReference type="SMART" id="SM00312">
    <property type="entry name" value="PX"/>
    <property type="match status" value="1"/>
</dbReference>
<dbReference type="InterPro" id="IPR036871">
    <property type="entry name" value="PX_dom_sf"/>
</dbReference>
<evidence type="ECO:0000313" key="3">
    <source>
        <dbReference type="Proteomes" id="UP000053237"/>
    </source>
</evidence>
<dbReference type="GO" id="GO:0035091">
    <property type="term" value="F:phosphatidylinositol binding"/>
    <property type="evidence" value="ECO:0007669"/>
    <property type="project" value="InterPro"/>
</dbReference>
<organism evidence="2 3">
    <name type="scientific">Albugo candida</name>
    <dbReference type="NCBI Taxonomy" id="65357"/>
    <lineage>
        <taxon>Eukaryota</taxon>
        <taxon>Sar</taxon>
        <taxon>Stramenopiles</taxon>
        <taxon>Oomycota</taxon>
        <taxon>Peronosporomycetes</taxon>
        <taxon>Albuginales</taxon>
        <taxon>Albuginaceae</taxon>
        <taxon>Albugo</taxon>
    </lineage>
</organism>
<dbReference type="PROSITE" id="PS50195">
    <property type="entry name" value="PX"/>
    <property type="match status" value="1"/>
</dbReference>
<dbReference type="Proteomes" id="UP000053237">
    <property type="component" value="Unassembled WGS sequence"/>
</dbReference>
<gene>
    <name evidence="2" type="ORF">BN9_100260</name>
</gene>
<feature type="domain" description="PX" evidence="1">
    <location>
        <begin position="243"/>
        <end position="361"/>
    </location>
</feature>
<dbReference type="Pfam" id="PF00787">
    <property type="entry name" value="PX"/>
    <property type="match status" value="1"/>
</dbReference>
<dbReference type="CDD" id="cd06093">
    <property type="entry name" value="PX_domain"/>
    <property type="match status" value="1"/>
</dbReference>
<name>A0A024GPL6_9STRA</name>
<comment type="caution">
    <text evidence="2">The sequence shown here is derived from an EMBL/GenBank/DDBJ whole genome shotgun (WGS) entry which is preliminary data.</text>
</comment>
<dbReference type="AlphaFoldDB" id="A0A024GPL6"/>
<accession>A0A024GPL6</accession>
<dbReference type="InterPro" id="IPR001683">
    <property type="entry name" value="PX_dom"/>
</dbReference>
<dbReference type="InParanoid" id="A0A024GPL6"/>
<dbReference type="EMBL" id="CAIX01000250">
    <property type="protein sequence ID" value="CCI48827.1"/>
    <property type="molecule type" value="Genomic_DNA"/>
</dbReference>